<keyword evidence="1" id="KW-0812">Transmembrane</keyword>
<feature type="transmembrane region" description="Helical" evidence="1">
    <location>
        <begin position="12"/>
        <end position="29"/>
    </location>
</feature>
<accession>A0ABW1PS46</accession>
<reference evidence="3" key="1">
    <citation type="journal article" date="2019" name="Int. J. Syst. Evol. Microbiol.">
        <title>The Global Catalogue of Microorganisms (GCM) 10K type strain sequencing project: providing services to taxonomists for standard genome sequencing and annotation.</title>
        <authorList>
            <consortium name="The Broad Institute Genomics Platform"/>
            <consortium name="The Broad Institute Genome Sequencing Center for Infectious Disease"/>
            <person name="Wu L."/>
            <person name="Ma J."/>
        </authorList>
    </citation>
    <scope>NUCLEOTIDE SEQUENCE [LARGE SCALE GENOMIC DNA]</scope>
    <source>
        <strain evidence="3">CCUG 49679</strain>
    </source>
</reference>
<dbReference type="RefSeq" id="WP_379793505.1">
    <property type="nucleotide sequence ID" value="NZ_JBHSQB010000021.1"/>
</dbReference>
<keyword evidence="1" id="KW-0472">Membrane</keyword>
<feature type="transmembrane region" description="Helical" evidence="1">
    <location>
        <begin position="41"/>
        <end position="62"/>
    </location>
</feature>
<sequence>MSERWKYQLKVGLPWGIFMSIVMIFFGVNDRPFTEQIQSQFFYIQTVGFLLFGVFVLGYSSWKSKIRREGKK</sequence>
<protein>
    <submittedName>
        <fullName evidence="2">Uncharacterized protein</fullName>
    </submittedName>
</protein>
<comment type="caution">
    <text evidence="2">The sequence shown here is derived from an EMBL/GenBank/DDBJ whole genome shotgun (WGS) entry which is preliminary data.</text>
</comment>
<keyword evidence="1" id="KW-1133">Transmembrane helix</keyword>
<evidence type="ECO:0000313" key="2">
    <source>
        <dbReference type="EMBL" id="MFC6098485.1"/>
    </source>
</evidence>
<evidence type="ECO:0000313" key="3">
    <source>
        <dbReference type="Proteomes" id="UP001596287"/>
    </source>
</evidence>
<organism evidence="2 3">
    <name type="scientific">Flavobacterium qiangtangense</name>
    <dbReference type="NCBI Taxonomy" id="1442595"/>
    <lineage>
        <taxon>Bacteria</taxon>
        <taxon>Pseudomonadati</taxon>
        <taxon>Bacteroidota</taxon>
        <taxon>Flavobacteriia</taxon>
        <taxon>Flavobacteriales</taxon>
        <taxon>Flavobacteriaceae</taxon>
        <taxon>Flavobacterium</taxon>
    </lineage>
</organism>
<name>A0ABW1PS46_9FLAO</name>
<gene>
    <name evidence="2" type="ORF">ACFPVY_17690</name>
</gene>
<dbReference type="Proteomes" id="UP001596287">
    <property type="component" value="Unassembled WGS sequence"/>
</dbReference>
<keyword evidence="3" id="KW-1185">Reference proteome</keyword>
<dbReference type="EMBL" id="JBHSQB010000021">
    <property type="protein sequence ID" value="MFC6098485.1"/>
    <property type="molecule type" value="Genomic_DNA"/>
</dbReference>
<proteinExistence type="predicted"/>
<evidence type="ECO:0000256" key="1">
    <source>
        <dbReference type="SAM" id="Phobius"/>
    </source>
</evidence>